<sequence length="30" mass="3390">MLLEDREQQAEQGEEAVCLLESFACISCPF</sequence>
<name>A0A0E9TN67_ANGAN</name>
<evidence type="ECO:0000313" key="1">
    <source>
        <dbReference type="EMBL" id="JAH54892.1"/>
    </source>
</evidence>
<reference evidence="1" key="2">
    <citation type="journal article" date="2015" name="Fish Shellfish Immunol.">
        <title>Early steps in the European eel (Anguilla anguilla)-Vibrio vulnificus interaction in the gills: Role of the RtxA13 toxin.</title>
        <authorList>
            <person name="Callol A."/>
            <person name="Pajuelo D."/>
            <person name="Ebbesson L."/>
            <person name="Teles M."/>
            <person name="MacKenzie S."/>
            <person name="Amaro C."/>
        </authorList>
    </citation>
    <scope>NUCLEOTIDE SEQUENCE</scope>
</reference>
<accession>A0A0E9TN67</accession>
<dbReference type="AlphaFoldDB" id="A0A0E9TN67"/>
<proteinExistence type="predicted"/>
<dbReference type="EMBL" id="GBXM01053685">
    <property type="protein sequence ID" value="JAH54892.1"/>
    <property type="molecule type" value="Transcribed_RNA"/>
</dbReference>
<protein>
    <submittedName>
        <fullName evidence="1">Uncharacterized protein</fullName>
    </submittedName>
</protein>
<reference evidence="1" key="1">
    <citation type="submission" date="2014-11" db="EMBL/GenBank/DDBJ databases">
        <authorList>
            <person name="Amaro Gonzalez C."/>
        </authorList>
    </citation>
    <scope>NUCLEOTIDE SEQUENCE</scope>
</reference>
<organism evidence="1">
    <name type="scientific">Anguilla anguilla</name>
    <name type="common">European freshwater eel</name>
    <name type="synonym">Muraena anguilla</name>
    <dbReference type="NCBI Taxonomy" id="7936"/>
    <lineage>
        <taxon>Eukaryota</taxon>
        <taxon>Metazoa</taxon>
        <taxon>Chordata</taxon>
        <taxon>Craniata</taxon>
        <taxon>Vertebrata</taxon>
        <taxon>Euteleostomi</taxon>
        <taxon>Actinopterygii</taxon>
        <taxon>Neopterygii</taxon>
        <taxon>Teleostei</taxon>
        <taxon>Anguilliformes</taxon>
        <taxon>Anguillidae</taxon>
        <taxon>Anguilla</taxon>
    </lineage>
</organism>